<keyword evidence="12" id="KW-0378">Hydrolase</keyword>
<keyword evidence="5" id="KW-0949">S-adenosyl-L-methionine</keyword>
<feature type="binding site" evidence="8">
    <location>
        <position position="215"/>
    </location>
    <ligand>
        <name>Mg(2+)</name>
        <dbReference type="ChEBI" id="CHEBI:18420"/>
        <label>1</label>
    </ligand>
</feature>
<evidence type="ECO:0000256" key="4">
    <source>
        <dbReference type="ARBA" id="ARBA00022679"/>
    </source>
</evidence>
<keyword evidence="12" id="KW-0255">Endonuclease</keyword>
<dbReference type="PROSITE" id="PS00092">
    <property type="entry name" value="N6_MTASE"/>
    <property type="match status" value="1"/>
</dbReference>
<dbReference type="Gene3D" id="1.20.1260.30">
    <property type="match status" value="1"/>
</dbReference>
<feature type="transmembrane region" description="Helical" evidence="9">
    <location>
        <begin position="669"/>
        <end position="690"/>
    </location>
</feature>
<comment type="cofactor">
    <cofactor evidence="8">
        <name>Mg(2+)</name>
        <dbReference type="ChEBI" id="CHEBI:18420"/>
    </cofactor>
    <text evidence="8">Binds 2 magnesium ions per subunit.</text>
</comment>
<dbReference type="GO" id="GO:0009007">
    <property type="term" value="F:site-specific DNA-methyltransferase (adenine-specific) activity"/>
    <property type="evidence" value="ECO:0007669"/>
    <property type="project" value="UniProtKB-EC"/>
</dbReference>
<feature type="binding site" evidence="8">
    <location>
        <position position="217"/>
    </location>
    <ligand>
        <name>Mg(2+)</name>
        <dbReference type="ChEBI" id="CHEBI:18420"/>
        <label>1</label>
    </ligand>
</feature>
<keyword evidence="9" id="KW-0812">Transmembrane</keyword>
<dbReference type="InterPro" id="IPR038333">
    <property type="entry name" value="T1MK-like_N_sf"/>
</dbReference>
<dbReference type="PANTHER" id="PTHR42933">
    <property type="entry name" value="SLR6095 PROTEIN"/>
    <property type="match status" value="1"/>
</dbReference>
<comment type="catalytic activity">
    <reaction evidence="7">
        <text>a 2'-deoxyadenosine in DNA + S-adenosyl-L-methionine = an N(6)-methyl-2'-deoxyadenosine in DNA + S-adenosyl-L-homocysteine + H(+)</text>
        <dbReference type="Rhea" id="RHEA:15197"/>
        <dbReference type="Rhea" id="RHEA-COMP:12418"/>
        <dbReference type="Rhea" id="RHEA-COMP:12419"/>
        <dbReference type="ChEBI" id="CHEBI:15378"/>
        <dbReference type="ChEBI" id="CHEBI:57856"/>
        <dbReference type="ChEBI" id="CHEBI:59789"/>
        <dbReference type="ChEBI" id="CHEBI:90615"/>
        <dbReference type="ChEBI" id="CHEBI:90616"/>
        <dbReference type="EC" id="2.1.1.72"/>
    </reaction>
</comment>
<evidence type="ECO:0000256" key="1">
    <source>
        <dbReference type="ARBA" id="ARBA00006594"/>
    </source>
</evidence>
<evidence type="ECO:0000259" key="11">
    <source>
        <dbReference type="Pfam" id="PF12161"/>
    </source>
</evidence>
<evidence type="ECO:0000256" key="5">
    <source>
        <dbReference type="ARBA" id="ARBA00022691"/>
    </source>
</evidence>
<dbReference type="InterPro" id="IPR051537">
    <property type="entry name" value="DNA_Adenine_Mtase"/>
</dbReference>
<comment type="caution">
    <text evidence="12">The sequence shown here is derived from an EMBL/GenBank/DDBJ whole genome shotgun (WGS) entry which is preliminary data.</text>
</comment>
<keyword evidence="13" id="KW-1185">Reference proteome</keyword>
<dbReference type="GO" id="GO:0008170">
    <property type="term" value="F:N-methyltransferase activity"/>
    <property type="evidence" value="ECO:0007669"/>
    <property type="project" value="InterPro"/>
</dbReference>
<evidence type="ECO:0000313" key="13">
    <source>
        <dbReference type="Proteomes" id="UP000306912"/>
    </source>
</evidence>
<keyword evidence="3" id="KW-0489">Methyltransferase</keyword>
<gene>
    <name evidence="12" type="ORF">FEZ08_04680</name>
</gene>
<keyword evidence="9" id="KW-0472">Membrane</keyword>
<dbReference type="RefSeq" id="WP_138190554.1">
    <property type="nucleotide sequence ID" value="NZ_VBWP01000003.1"/>
</dbReference>
<dbReference type="SUPFAM" id="SSF101478">
    <property type="entry name" value="ADP-ribosylglycohydrolase"/>
    <property type="match status" value="1"/>
</dbReference>
<feature type="binding site" evidence="8">
    <location>
        <position position="34"/>
    </location>
    <ligand>
        <name>Mg(2+)</name>
        <dbReference type="ChEBI" id="CHEBI:18420"/>
        <label>1</label>
    </ligand>
</feature>
<dbReference type="PRINTS" id="PR00507">
    <property type="entry name" value="N12N6MTFRASE"/>
</dbReference>
<feature type="domain" description="DNA methylase adenine-specific" evidence="10">
    <location>
        <begin position="459"/>
        <end position="768"/>
    </location>
</feature>
<dbReference type="AlphaFoldDB" id="A0A5R8QDL8"/>
<keyword evidence="6" id="KW-0680">Restriction system</keyword>
<dbReference type="InterPro" id="IPR029063">
    <property type="entry name" value="SAM-dependent_MTases_sf"/>
</dbReference>
<keyword evidence="9" id="KW-1133">Transmembrane helix</keyword>
<keyword evidence="8" id="KW-0479">Metal-binding</keyword>
<dbReference type="EC" id="2.1.1.72" evidence="2"/>
<keyword evidence="12" id="KW-0540">Nuclease</keyword>
<dbReference type="OrthoDB" id="9814572at2"/>
<dbReference type="PANTHER" id="PTHR42933:SF3">
    <property type="entry name" value="TYPE I RESTRICTION ENZYME MJAVIII METHYLASE SUBUNIT"/>
    <property type="match status" value="1"/>
</dbReference>
<evidence type="ECO:0000256" key="9">
    <source>
        <dbReference type="SAM" id="Phobius"/>
    </source>
</evidence>
<evidence type="ECO:0000256" key="7">
    <source>
        <dbReference type="ARBA" id="ARBA00047942"/>
    </source>
</evidence>
<dbReference type="GO" id="GO:0032259">
    <property type="term" value="P:methylation"/>
    <property type="evidence" value="ECO:0007669"/>
    <property type="project" value="UniProtKB-KW"/>
</dbReference>
<dbReference type="InterPro" id="IPR036705">
    <property type="entry name" value="Ribosyl_crysJ1_sf"/>
</dbReference>
<feature type="binding site" evidence="8">
    <location>
        <position position="218"/>
    </location>
    <ligand>
        <name>Mg(2+)</name>
        <dbReference type="ChEBI" id="CHEBI:18420"/>
        <label>1</label>
    </ligand>
</feature>
<dbReference type="InParanoid" id="A0A5R8QDL8"/>
<name>A0A5R8QDL8_9FIRM</name>
<keyword evidence="8" id="KW-0460">Magnesium</keyword>
<keyword evidence="4" id="KW-0808">Transferase</keyword>
<proteinExistence type="inferred from homology"/>
<dbReference type="Pfam" id="PF03747">
    <property type="entry name" value="ADP_ribosyl_GH"/>
    <property type="match status" value="1"/>
</dbReference>
<dbReference type="InterPro" id="IPR003356">
    <property type="entry name" value="DNA_methylase_A-5"/>
</dbReference>
<dbReference type="GO" id="GO:0046872">
    <property type="term" value="F:metal ion binding"/>
    <property type="evidence" value="ECO:0007669"/>
    <property type="project" value="UniProtKB-KW"/>
</dbReference>
<dbReference type="Gene3D" id="3.40.50.150">
    <property type="entry name" value="Vaccinia Virus protein VP39"/>
    <property type="match status" value="1"/>
</dbReference>
<dbReference type="Proteomes" id="UP000306912">
    <property type="component" value="Unassembled WGS sequence"/>
</dbReference>
<dbReference type="Gene3D" id="1.10.4080.10">
    <property type="entry name" value="ADP-ribosylation/Crystallin J1"/>
    <property type="match status" value="1"/>
</dbReference>
<evidence type="ECO:0000313" key="12">
    <source>
        <dbReference type="EMBL" id="TLG75347.1"/>
    </source>
</evidence>
<evidence type="ECO:0000256" key="3">
    <source>
        <dbReference type="ARBA" id="ARBA00022603"/>
    </source>
</evidence>
<dbReference type="InterPro" id="IPR002052">
    <property type="entry name" value="DNA_methylase_N6_adenine_CS"/>
</dbReference>
<dbReference type="EMBL" id="VBWP01000003">
    <property type="protein sequence ID" value="TLG75347.1"/>
    <property type="molecule type" value="Genomic_DNA"/>
</dbReference>
<feature type="binding site" evidence="8">
    <location>
        <position position="35"/>
    </location>
    <ligand>
        <name>Mg(2+)</name>
        <dbReference type="ChEBI" id="CHEBI:18420"/>
        <label>1</label>
    </ligand>
</feature>
<dbReference type="Pfam" id="PF02384">
    <property type="entry name" value="N6_Mtase"/>
    <property type="match status" value="1"/>
</dbReference>
<feature type="domain" description="N6 adenine-specific DNA methyltransferase N-terminal" evidence="11">
    <location>
        <begin position="320"/>
        <end position="448"/>
    </location>
</feature>
<comment type="similarity">
    <text evidence="1">Belongs to the N(4)/N(6)-methyltransferase family.</text>
</comment>
<dbReference type="SUPFAM" id="SSF53335">
    <property type="entry name" value="S-adenosyl-L-methionine-dependent methyltransferases"/>
    <property type="match status" value="1"/>
</dbReference>
<accession>A0A5R8QDL8</accession>
<evidence type="ECO:0000256" key="8">
    <source>
        <dbReference type="PIRSR" id="PIRSR605502-1"/>
    </source>
</evidence>
<dbReference type="GO" id="GO:0009307">
    <property type="term" value="P:DNA restriction-modification system"/>
    <property type="evidence" value="ECO:0007669"/>
    <property type="project" value="UniProtKB-KW"/>
</dbReference>
<evidence type="ECO:0000259" key="10">
    <source>
        <dbReference type="Pfam" id="PF02384"/>
    </source>
</evidence>
<protein>
    <recommendedName>
        <fullName evidence="2">site-specific DNA-methyltransferase (adenine-specific)</fullName>
        <ecNumber evidence="2">2.1.1.72</ecNumber>
    </recommendedName>
</protein>
<reference evidence="12 13" key="1">
    <citation type="submission" date="2019-05" db="EMBL/GenBank/DDBJ databases">
        <title>Culicoidintestinum kansasii gen. nov., sp. nov. from the gastrointestinal tract of the biting midge, Culicoides sonorensis.</title>
        <authorList>
            <person name="Neupane S."/>
            <person name="Ghosh A."/>
            <person name="Gunther S."/>
            <person name="Martin K."/>
            <person name="Zurek L."/>
        </authorList>
    </citation>
    <scope>NUCLEOTIDE SEQUENCE [LARGE SCALE GENOMIC DNA]</scope>
    <source>
        <strain evidence="12 13">CS-1</strain>
    </source>
</reference>
<dbReference type="GO" id="GO:0003677">
    <property type="term" value="F:DNA binding"/>
    <property type="evidence" value="ECO:0007669"/>
    <property type="project" value="InterPro"/>
</dbReference>
<evidence type="ECO:0000256" key="6">
    <source>
        <dbReference type="ARBA" id="ARBA00022747"/>
    </source>
</evidence>
<feature type="binding site" evidence="8">
    <location>
        <position position="36"/>
    </location>
    <ligand>
        <name>Mg(2+)</name>
        <dbReference type="ChEBI" id="CHEBI:18420"/>
        <label>1</label>
    </ligand>
</feature>
<dbReference type="InterPro" id="IPR005502">
    <property type="entry name" value="Ribosyl_crysJ1"/>
</dbReference>
<evidence type="ECO:0000256" key="2">
    <source>
        <dbReference type="ARBA" id="ARBA00011900"/>
    </source>
</evidence>
<organism evidence="12 13">
    <name type="scientific">Culicoidibacter larvae</name>
    <dbReference type="NCBI Taxonomy" id="2579976"/>
    <lineage>
        <taxon>Bacteria</taxon>
        <taxon>Bacillati</taxon>
        <taxon>Bacillota</taxon>
        <taxon>Culicoidibacteria</taxon>
        <taxon>Culicoidibacterales</taxon>
        <taxon>Culicoidibacteraceae</taxon>
        <taxon>Culicoidibacter</taxon>
    </lineage>
</organism>
<sequence length="805" mass="90497">MLGAIIGDIVGSRFEWNNNKSKQFDLLTYKCSVTDDSIMTLAIAKALLESKSDYSDLSENAVKYMQNIGQHYPNCGYGGHFREWIYSDNPKPYNSYGNGAAMRVSACGFVANTLEEVKQLSKAVTEVTHNHPEGIKGAEATAVAIFLARSGKNLLEIRDYITKNYYPLNFSLDEIRDNYEFNESCQGTVPQALEAFFESKNFEDAIRNAISIGGDSDTIAAITGGIAGAYYGIPTDIRKHALTFLDERLLKILVEFENNYPSKMEKINSVGSIGIERNAETKVQTGNRKTMMQSSVEIAEKELNDSIPTNEETTSQQLFNHLFEACNILRGPINQDEYKSYVTPILFFKRISDVYDEETQDALERSGGDEEYARFPENHSFDIPVGCHWQNVREASENVGVAIVKAMNGIERANPDTLSGVFSSFDDANWTDKTKLSDERLKNLIEHMSKIKVGNANYSADVMGDSYEFLIKKFADLSKKNAGEFYTPRSIVKLLIMLLDPKIGETVYDPACGTGGMLIEAIRYMKNDKMTYGRIYGQENNLSTSAIARMNLFLHGAKDFKITQGDTLRSPNFLEKGKLKTFNCVVANPPFSLKKWGSQQFSTDIYGRNMWGTPTDSNADFAWLQHMVKSMDEKTGRCAVVLPQGVLFRGGREAEIRKQLIESDKLECIITLVSGVFYSTGVSACILFLNNNKKNDHKGRICMIDGSDIFTAQRAQNIMTDNDVDKVYNLYGDYKDVIEKVKVVTISEVKDKGYSLAINNYIERKEQEITPPAEVRKQYFDALEKMIEAEKTMMELLLEGGYVNE</sequence>
<dbReference type="Pfam" id="PF12161">
    <property type="entry name" value="HsdM_N"/>
    <property type="match status" value="1"/>
</dbReference>
<dbReference type="InterPro" id="IPR022749">
    <property type="entry name" value="D12N6_MeTrfase_N"/>
</dbReference>
<dbReference type="GO" id="GO:0004519">
    <property type="term" value="F:endonuclease activity"/>
    <property type="evidence" value="ECO:0007669"/>
    <property type="project" value="UniProtKB-KW"/>
</dbReference>